<keyword evidence="4" id="KW-1185">Reference proteome</keyword>
<name>A0A8R1IWL5_CAEJA</name>
<dbReference type="AlphaFoldDB" id="A0A8R1IWL5"/>
<proteinExistence type="predicted"/>
<feature type="chain" id="PRO_5035816678" evidence="2">
    <location>
        <begin position="21"/>
        <end position="82"/>
    </location>
</feature>
<keyword evidence="2" id="KW-0732">Signal</keyword>
<organism evidence="3 4">
    <name type="scientific">Caenorhabditis japonica</name>
    <dbReference type="NCBI Taxonomy" id="281687"/>
    <lineage>
        <taxon>Eukaryota</taxon>
        <taxon>Metazoa</taxon>
        <taxon>Ecdysozoa</taxon>
        <taxon>Nematoda</taxon>
        <taxon>Chromadorea</taxon>
        <taxon>Rhabditida</taxon>
        <taxon>Rhabditina</taxon>
        <taxon>Rhabditomorpha</taxon>
        <taxon>Rhabditoidea</taxon>
        <taxon>Rhabditidae</taxon>
        <taxon>Peloderinae</taxon>
        <taxon>Caenorhabditis</taxon>
    </lineage>
</organism>
<evidence type="ECO:0000256" key="2">
    <source>
        <dbReference type="SAM" id="SignalP"/>
    </source>
</evidence>
<dbReference type="EnsemblMetazoa" id="CJA40374.1">
    <property type="protein sequence ID" value="CJA40374.1"/>
    <property type="gene ID" value="WBGene00216222"/>
</dbReference>
<reference evidence="3" key="2">
    <citation type="submission" date="2022-06" db="UniProtKB">
        <authorList>
            <consortium name="EnsemblMetazoa"/>
        </authorList>
    </citation>
    <scope>IDENTIFICATION</scope>
    <source>
        <strain evidence="3">DF5081</strain>
    </source>
</reference>
<evidence type="ECO:0000313" key="4">
    <source>
        <dbReference type="Proteomes" id="UP000005237"/>
    </source>
</evidence>
<reference evidence="4" key="1">
    <citation type="submission" date="2010-08" db="EMBL/GenBank/DDBJ databases">
        <authorList>
            <consortium name="Caenorhabditis japonica Sequencing Consortium"/>
            <person name="Wilson R.K."/>
        </authorList>
    </citation>
    <scope>NUCLEOTIDE SEQUENCE [LARGE SCALE GENOMIC DNA]</scope>
    <source>
        <strain evidence="4">DF5081</strain>
    </source>
</reference>
<feature type="signal peptide" evidence="2">
    <location>
        <begin position="1"/>
        <end position="20"/>
    </location>
</feature>
<feature type="compositionally biased region" description="Basic and acidic residues" evidence="1">
    <location>
        <begin position="25"/>
        <end position="54"/>
    </location>
</feature>
<evidence type="ECO:0000256" key="1">
    <source>
        <dbReference type="SAM" id="MobiDB-lite"/>
    </source>
</evidence>
<accession>A0A8R1IWL5</accession>
<protein>
    <submittedName>
        <fullName evidence="3">Uncharacterized protein</fullName>
    </submittedName>
</protein>
<dbReference type="InterPro" id="IPR024415">
    <property type="entry name" value="Fungus-induced"/>
</dbReference>
<evidence type="ECO:0000313" key="3">
    <source>
        <dbReference type="EnsemblMetazoa" id="CJA40374.1"/>
    </source>
</evidence>
<dbReference type="Pfam" id="PF10917">
    <property type="entry name" value="Fungus-induced"/>
    <property type="match status" value="1"/>
</dbReference>
<sequence>MNFYYLFLVAALLLVTSLNASRSMRPCESRPHQSSESGSSERGRGRRNDGERGAGRGSSRGGRGRESGKIVLVGANRPGQED</sequence>
<feature type="region of interest" description="Disordered" evidence="1">
    <location>
        <begin position="21"/>
        <end position="82"/>
    </location>
</feature>
<dbReference type="Proteomes" id="UP000005237">
    <property type="component" value="Unassembled WGS sequence"/>
</dbReference>